<keyword evidence="1" id="KW-0812">Transmembrane</keyword>
<keyword evidence="1" id="KW-0472">Membrane</keyword>
<dbReference type="KEGG" id="gim:F1728_19040"/>
<evidence type="ECO:0000313" key="2">
    <source>
        <dbReference type="EMBL" id="QGQ24655.1"/>
    </source>
</evidence>
<evidence type="ECO:0000256" key="1">
    <source>
        <dbReference type="SAM" id="Phobius"/>
    </source>
</evidence>
<keyword evidence="1" id="KW-1133">Transmembrane helix</keyword>
<name>A0A6I6AHE6_9PLAN</name>
<gene>
    <name evidence="2" type="ORF">F1728_19040</name>
</gene>
<feature type="transmembrane region" description="Helical" evidence="1">
    <location>
        <begin position="12"/>
        <end position="33"/>
    </location>
</feature>
<protein>
    <submittedName>
        <fullName evidence="2">Uncharacterized protein</fullName>
    </submittedName>
</protein>
<reference evidence="2 3" key="1">
    <citation type="submission" date="2019-09" db="EMBL/GenBank/DDBJ databases">
        <title>Gimesia benthica sp. nov., a novel bacterium isolated from deep-sea water of the Northwest Indian Ocean.</title>
        <authorList>
            <person name="Dai X."/>
        </authorList>
    </citation>
    <scope>NUCLEOTIDE SEQUENCE [LARGE SCALE GENOMIC DNA]</scope>
    <source>
        <strain evidence="2 3">E7</strain>
    </source>
</reference>
<dbReference type="AlphaFoldDB" id="A0A6I6AHE6"/>
<keyword evidence="3" id="KW-1185">Reference proteome</keyword>
<dbReference type="Proteomes" id="UP000427281">
    <property type="component" value="Chromosome"/>
</dbReference>
<dbReference type="EMBL" id="CP043930">
    <property type="protein sequence ID" value="QGQ24655.1"/>
    <property type="molecule type" value="Genomic_DNA"/>
</dbReference>
<proteinExistence type="predicted"/>
<dbReference type="RefSeq" id="WP_155365427.1">
    <property type="nucleotide sequence ID" value="NZ_CP043930.1"/>
</dbReference>
<evidence type="ECO:0000313" key="3">
    <source>
        <dbReference type="Proteomes" id="UP000427281"/>
    </source>
</evidence>
<accession>A0A6I6AHE6</accession>
<organism evidence="2 3">
    <name type="scientific">Gimesia benthica</name>
    <dbReference type="NCBI Taxonomy" id="2608982"/>
    <lineage>
        <taxon>Bacteria</taxon>
        <taxon>Pseudomonadati</taxon>
        <taxon>Planctomycetota</taxon>
        <taxon>Planctomycetia</taxon>
        <taxon>Planctomycetales</taxon>
        <taxon>Planctomycetaceae</taxon>
        <taxon>Gimesia</taxon>
    </lineage>
</organism>
<sequence length="236" mass="27166">MKSSNTKIHKTYIVRNFLFIFSSICLIPLWIWWGTITQVSSDELWNTIQESKISSKDKVLLHHLISDDAAWSSGLIGTYLFPGLEKRIVWQSKFQNNSGDVYNIFLLNQYLKPGVKPLFPIVCVITDEKYKLKAWAEFILTSKGVISAKLSQEGDKDILTISTVSGWTYGKGVHKYSLNSNKIDNFGEVQYKKFQQGENSDKLLVPFMSVNEFQSLDLKYSKWLRKTLIENSKFAE</sequence>